<dbReference type="PROSITE" id="PS50879">
    <property type="entry name" value="RNASE_H_1"/>
    <property type="match status" value="1"/>
</dbReference>
<evidence type="ECO:0000259" key="2">
    <source>
        <dbReference type="PROSITE" id="PS50879"/>
    </source>
</evidence>
<dbReference type="SUPFAM" id="SSF53098">
    <property type="entry name" value="Ribonuclease H-like"/>
    <property type="match status" value="1"/>
</dbReference>
<dbReference type="PANTHER" id="PTHR36688">
    <property type="entry name" value="ENDO/EXONUCLEASE/PHOSPHATASE DOMAIN-CONTAINING PROTEIN"/>
    <property type="match status" value="1"/>
</dbReference>
<sequence length="858" mass="99516">MHQFISDFCPQTASYNQPPGSIENIEAEINSDIDSPFNLKELTIAIESCNKKSSPGLDQIDNIMLNNTPNNYRALLLHTINDIIASGRFPREWKEFLVMLLPKKEKNKFRPITLAPCMLKLAEKLIQTRLIYYLESNALLPDSQNGFRKAKSCATSIAYLIAQIHKAFIENSHIITLLIDIKSAFDMVNPNMLQNILEDLKIPIKTRTFIFNLMTNRNLYFKINHKLVGPFYRHIGVPQGCVLSPTLYLIYVIYLNRHINPKNNIIQFADDTIIFTNNKSVEEGLATLQNNTSEIINFFQSIGLDIAPNKTQLIIFSNKNIDPNISITINGHKIKNEQAVKYLGVWLDSKLNWNTHAQNLIEKIQKTINIIKVLRTTWWGGHPQVLLNVYKGLVRSITDYNCFCINIKNPKLREKINKLQYKAIRLALGYRNSTPINVMLAESKEVPITTRTEYLADKLAVKIISIESDRLSNMLCELFVLARNKNKIFTVSSFPLFKSFIHYFYHRGHFIKKFNLPLPYPYKLETMLNDKEDEIISIKEGSIIQKSENPNTAFEEMFYNNPSEETVDFFTDGSKTEDKNHTGAAIYSPYNNLEKKFKFNKIASIFTAEAFAILQTLKIVLNKNIKTSRIFTDSQSVLQAIKYFSPLKTKNMSYLILDIKNLLYEIINKKLKLKIYWIPAHKNITNNEIVDKLAKDAITTGDQVDLKLPYTDMFEEIKKKEHKSFRKKLDHEKTYKGKLYFENYYEDTPKPWFYKTIANRYHITTINRIRSNHYSLAESLFRKNLTDSEECKCGFLTEDLDHVINECPLYIKERASLLKKLKKNKSTIPLDLKKTFKMPNSIEAKFLTEFFKACNLAL</sequence>
<proteinExistence type="predicted"/>
<dbReference type="Pfam" id="PF00075">
    <property type="entry name" value="RNase_H"/>
    <property type="match status" value="1"/>
</dbReference>
<dbReference type="InterPro" id="IPR000477">
    <property type="entry name" value="RT_dom"/>
</dbReference>
<dbReference type="CDD" id="cd01650">
    <property type="entry name" value="RT_nLTR_like"/>
    <property type="match status" value="1"/>
</dbReference>
<dbReference type="Gene3D" id="3.30.420.10">
    <property type="entry name" value="Ribonuclease H-like superfamily/Ribonuclease H"/>
    <property type="match status" value="1"/>
</dbReference>
<keyword evidence="4" id="KW-1185">Reference proteome</keyword>
<dbReference type="InterPro" id="IPR036397">
    <property type="entry name" value="RNaseH_sf"/>
</dbReference>
<dbReference type="OrthoDB" id="7701509at2759"/>
<evidence type="ECO:0000259" key="1">
    <source>
        <dbReference type="PROSITE" id="PS50878"/>
    </source>
</evidence>
<dbReference type="CDD" id="cd09276">
    <property type="entry name" value="Rnase_HI_RT_non_LTR"/>
    <property type="match status" value="1"/>
</dbReference>
<dbReference type="AlphaFoldDB" id="A0A7M7QC47"/>
<dbReference type="PROSITE" id="PS50878">
    <property type="entry name" value="RT_POL"/>
    <property type="match status" value="1"/>
</dbReference>
<reference evidence="3" key="1">
    <citation type="submission" date="2021-01" db="UniProtKB">
        <authorList>
            <consortium name="EnsemblMetazoa"/>
        </authorList>
    </citation>
    <scope>IDENTIFICATION</scope>
</reference>
<dbReference type="InterPro" id="IPR043502">
    <property type="entry name" value="DNA/RNA_pol_sf"/>
</dbReference>
<dbReference type="GO" id="GO:0042575">
    <property type="term" value="C:DNA polymerase complex"/>
    <property type="evidence" value="ECO:0007669"/>
    <property type="project" value="UniProtKB-ARBA"/>
</dbReference>
<dbReference type="EnsemblMetazoa" id="XM_031928360">
    <property type="protein sequence ID" value="XP_031784220"/>
    <property type="gene ID" value="LOC116417115"/>
</dbReference>
<dbReference type="GO" id="GO:0071897">
    <property type="term" value="P:DNA biosynthetic process"/>
    <property type="evidence" value="ECO:0007669"/>
    <property type="project" value="UniProtKB-ARBA"/>
</dbReference>
<dbReference type="GO" id="GO:0004523">
    <property type="term" value="F:RNA-DNA hybrid ribonuclease activity"/>
    <property type="evidence" value="ECO:0007669"/>
    <property type="project" value="InterPro"/>
</dbReference>
<accession>A0A7M7QC47</accession>
<dbReference type="InterPro" id="IPR002156">
    <property type="entry name" value="RNaseH_domain"/>
</dbReference>
<dbReference type="GeneID" id="116417115"/>
<dbReference type="KEGG" id="nvi:116417115"/>
<dbReference type="GO" id="GO:0003676">
    <property type="term" value="F:nucleic acid binding"/>
    <property type="evidence" value="ECO:0007669"/>
    <property type="project" value="InterPro"/>
</dbReference>
<dbReference type="InterPro" id="IPR012337">
    <property type="entry name" value="RNaseH-like_sf"/>
</dbReference>
<protein>
    <submittedName>
        <fullName evidence="3">Uncharacterized protein</fullName>
    </submittedName>
</protein>
<dbReference type="PANTHER" id="PTHR36688:SF1">
    <property type="entry name" value="ENDONUCLEASE_EXONUCLEASE_PHOSPHATASE DOMAIN-CONTAINING PROTEIN"/>
    <property type="match status" value="1"/>
</dbReference>
<dbReference type="InterPro" id="IPR052560">
    <property type="entry name" value="RdDP_mobile_element"/>
</dbReference>
<organism evidence="3 4">
    <name type="scientific">Nasonia vitripennis</name>
    <name type="common">Parasitic wasp</name>
    <dbReference type="NCBI Taxonomy" id="7425"/>
    <lineage>
        <taxon>Eukaryota</taxon>
        <taxon>Metazoa</taxon>
        <taxon>Ecdysozoa</taxon>
        <taxon>Arthropoda</taxon>
        <taxon>Hexapoda</taxon>
        <taxon>Insecta</taxon>
        <taxon>Pterygota</taxon>
        <taxon>Neoptera</taxon>
        <taxon>Endopterygota</taxon>
        <taxon>Hymenoptera</taxon>
        <taxon>Apocrita</taxon>
        <taxon>Proctotrupomorpha</taxon>
        <taxon>Chalcidoidea</taxon>
        <taxon>Pteromalidae</taxon>
        <taxon>Pteromalinae</taxon>
        <taxon>Nasonia</taxon>
    </lineage>
</organism>
<feature type="domain" description="Reverse transcriptase" evidence="1">
    <location>
        <begin position="82"/>
        <end position="347"/>
    </location>
</feature>
<dbReference type="SMR" id="A0A7M7QC47"/>
<dbReference type="Proteomes" id="UP000002358">
    <property type="component" value="Unassembled WGS sequence"/>
</dbReference>
<evidence type="ECO:0000313" key="3">
    <source>
        <dbReference type="EnsemblMetazoa" id="XP_031784220"/>
    </source>
</evidence>
<dbReference type="SUPFAM" id="SSF56672">
    <property type="entry name" value="DNA/RNA polymerases"/>
    <property type="match status" value="1"/>
</dbReference>
<dbReference type="RefSeq" id="XP_031784220.1">
    <property type="nucleotide sequence ID" value="XM_031928360.1"/>
</dbReference>
<name>A0A7M7QC47_NASVI</name>
<feature type="domain" description="RNase H type-1" evidence="2">
    <location>
        <begin position="563"/>
        <end position="699"/>
    </location>
</feature>
<evidence type="ECO:0000313" key="4">
    <source>
        <dbReference type="Proteomes" id="UP000002358"/>
    </source>
</evidence>
<dbReference type="Pfam" id="PF00078">
    <property type="entry name" value="RVT_1"/>
    <property type="match status" value="1"/>
</dbReference>
<dbReference type="InParanoid" id="A0A7M7QC47"/>